<gene>
    <name evidence="6" type="ORF">TSPGSL018_15904</name>
</gene>
<reference evidence="6" key="1">
    <citation type="submission" date="2014-05" db="EMBL/GenBank/DDBJ databases">
        <title>The transcriptome of the halophilic microalga Tetraselmis sp. GSL018 isolated from the Great Salt Lake, Utah.</title>
        <authorList>
            <person name="Jinkerson R.E."/>
            <person name="D'Adamo S."/>
            <person name="Posewitz M.C."/>
        </authorList>
    </citation>
    <scope>NUCLEOTIDE SEQUENCE</scope>
    <source>
        <strain evidence="6">GSL018</strain>
    </source>
</reference>
<comment type="subcellular location">
    <subcellularLocation>
        <location evidence="1">Cytoplasm</location>
    </subcellularLocation>
</comment>
<evidence type="ECO:0000256" key="2">
    <source>
        <dbReference type="ARBA" id="ARBA00022490"/>
    </source>
</evidence>
<feature type="non-terminal residue" evidence="6">
    <location>
        <position position="1"/>
    </location>
</feature>
<dbReference type="EMBL" id="GBEZ01007305">
    <property type="protein sequence ID" value="JAC78147.1"/>
    <property type="molecule type" value="Transcribed_RNA"/>
</dbReference>
<dbReference type="InterPro" id="IPR030482">
    <property type="entry name" value="PDRG1"/>
</dbReference>
<evidence type="ECO:0000313" key="6">
    <source>
        <dbReference type="EMBL" id="JAC78147.1"/>
    </source>
</evidence>
<sequence length="159" mass="17641">SRALSLKFVPIFFGAMSSDPFSKLRQSVKEVEYDAQLLLDVKQELVEADKERNGLRESFRELRKQGESPSNPTPSKALWSGRVAQDSSTWLAQAGGLTLLLGREEAITSIQKRQAEVEERIKALRERQKALVKALADKGGVTGTSEGVLKAMLALRDER</sequence>
<feature type="region of interest" description="Disordered" evidence="5">
    <location>
        <begin position="57"/>
        <end position="79"/>
    </location>
</feature>
<keyword evidence="3" id="KW-0143">Chaperone</keyword>
<feature type="coiled-coil region" evidence="4">
    <location>
        <begin position="107"/>
        <end position="134"/>
    </location>
</feature>
<dbReference type="PANTHER" id="PTHR21162">
    <property type="entry name" value="P53 AND DNA DAMAGE-REGULATED PROTEIN"/>
    <property type="match status" value="1"/>
</dbReference>
<protein>
    <submittedName>
        <fullName evidence="6">Uncharacterized protein</fullName>
    </submittedName>
</protein>
<proteinExistence type="predicted"/>
<evidence type="ECO:0000256" key="4">
    <source>
        <dbReference type="SAM" id="Coils"/>
    </source>
</evidence>
<accession>A0A061RZ56</accession>
<evidence type="ECO:0000256" key="1">
    <source>
        <dbReference type="ARBA" id="ARBA00004496"/>
    </source>
</evidence>
<dbReference type="GO" id="GO:0005737">
    <property type="term" value="C:cytoplasm"/>
    <property type="evidence" value="ECO:0007669"/>
    <property type="project" value="UniProtKB-SubCell"/>
</dbReference>
<feature type="compositionally biased region" description="Basic and acidic residues" evidence="5">
    <location>
        <begin position="57"/>
        <end position="66"/>
    </location>
</feature>
<evidence type="ECO:0000256" key="3">
    <source>
        <dbReference type="ARBA" id="ARBA00023186"/>
    </source>
</evidence>
<evidence type="ECO:0000256" key="5">
    <source>
        <dbReference type="SAM" id="MobiDB-lite"/>
    </source>
</evidence>
<dbReference type="PANTHER" id="PTHR21162:SF0">
    <property type="entry name" value="P53 AND DNA DAMAGE-REGULATED PROTEIN 1"/>
    <property type="match status" value="1"/>
</dbReference>
<dbReference type="AlphaFoldDB" id="A0A061RZ56"/>
<organism evidence="6">
    <name type="scientific">Tetraselmis sp. GSL018</name>
    <dbReference type="NCBI Taxonomy" id="582737"/>
    <lineage>
        <taxon>Eukaryota</taxon>
        <taxon>Viridiplantae</taxon>
        <taxon>Chlorophyta</taxon>
        <taxon>core chlorophytes</taxon>
        <taxon>Chlorodendrophyceae</taxon>
        <taxon>Chlorodendrales</taxon>
        <taxon>Chlorodendraceae</taxon>
        <taxon>Tetraselmis</taxon>
    </lineage>
</organism>
<name>A0A061RZ56_9CHLO</name>
<keyword evidence="4" id="KW-0175">Coiled coil</keyword>
<keyword evidence="2" id="KW-0963">Cytoplasm</keyword>